<accession>A0ABS7K0H2</accession>
<dbReference type="Proteomes" id="UP000769780">
    <property type="component" value="Unassembled WGS sequence"/>
</dbReference>
<evidence type="ECO:0000313" key="1">
    <source>
        <dbReference type="EMBL" id="MBY0095723.1"/>
    </source>
</evidence>
<evidence type="ECO:0000313" key="2">
    <source>
        <dbReference type="Proteomes" id="UP000769780"/>
    </source>
</evidence>
<sequence length="61" mass="7054">MEVQEYIRYSLALQGIDVYESDLPYIHNLLFTMNQAQVPLQAFPLNKEVPITVVDKGMLKK</sequence>
<comment type="caution">
    <text evidence="1">The sequence shown here is derived from an EMBL/GenBank/DDBJ whole genome shotgun (WGS) entry which is preliminary data.</text>
</comment>
<keyword evidence="2" id="KW-1185">Reference proteome</keyword>
<protein>
    <submittedName>
        <fullName evidence="1">Uncharacterized protein</fullName>
    </submittedName>
</protein>
<dbReference type="RefSeq" id="WP_221870959.1">
    <property type="nucleotide sequence ID" value="NZ_JACWFH010000006.1"/>
</dbReference>
<organism evidence="1 2">
    <name type="scientific">Mesobacillus maritimus</name>
    <dbReference type="NCBI Taxonomy" id="1643336"/>
    <lineage>
        <taxon>Bacteria</taxon>
        <taxon>Bacillati</taxon>
        <taxon>Bacillota</taxon>
        <taxon>Bacilli</taxon>
        <taxon>Bacillales</taxon>
        <taxon>Bacillaceae</taxon>
        <taxon>Mesobacillus</taxon>
    </lineage>
</organism>
<gene>
    <name evidence="1" type="ORF">H0185_02675</name>
</gene>
<reference evidence="1 2" key="1">
    <citation type="submission" date="2020-07" db="EMBL/GenBank/DDBJ databases">
        <title>Fungal Genomes of the International Space Station.</title>
        <authorList>
            <person name="Seuylemezian A."/>
            <person name="Singh N.K."/>
            <person name="Wood J."/>
            <person name="Venkateswaran K."/>
        </authorList>
    </citation>
    <scope>NUCLEOTIDE SEQUENCE [LARGE SCALE GENOMIC DNA]</scope>
    <source>
        <strain evidence="1 2">PL-B2</strain>
    </source>
</reference>
<name>A0ABS7K0H2_9BACI</name>
<dbReference type="EMBL" id="JACWFH010000006">
    <property type="protein sequence ID" value="MBY0095723.1"/>
    <property type="molecule type" value="Genomic_DNA"/>
</dbReference>
<proteinExistence type="predicted"/>